<dbReference type="GO" id="GO:0008233">
    <property type="term" value="F:peptidase activity"/>
    <property type="evidence" value="ECO:0007669"/>
    <property type="project" value="UniProtKB-KW"/>
</dbReference>
<proteinExistence type="predicted"/>
<evidence type="ECO:0000313" key="4">
    <source>
        <dbReference type="Proteomes" id="UP000182258"/>
    </source>
</evidence>
<dbReference type="GO" id="GO:0006508">
    <property type="term" value="P:proteolysis"/>
    <property type="evidence" value="ECO:0007669"/>
    <property type="project" value="UniProtKB-KW"/>
</dbReference>
<dbReference type="Pfam" id="PF08379">
    <property type="entry name" value="Bact_transglu_N"/>
    <property type="match status" value="1"/>
</dbReference>
<dbReference type="EMBL" id="FOMB01000003">
    <property type="protein sequence ID" value="SFC26366.1"/>
    <property type="molecule type" value="Genomic_DNA"/>
</dbReference>
<dbReference type="OrthoDB" id="9804023at2"/>
<evidence type="ECO:0000256" key="1">
    <source>
        <dbReference type="SAM" id="MobiDB-lite"/>
    </source>
</evidence>
<feature type="compositionally biased region" description="Low complexity" evidence="1">
    <location>
        <begin position="147"/>
        <end position="165"/>
    </location>
</feature>
<dbReference type="Proteomes" id="UP000182258">
    <property type="component" value="Unassembled WGS sequence"/>
</dbReference>
<name>A0A1I1HR76_9HYPH</name>
<dbReference type="PANTHER" id="PTHR33490:SF6">
    <property type="entry name" value="SLL1049 PROTEIN"/>
    <property type="match status" value="1"/>
</dbReference>
<keyword evidence="3" id="KW-0645">Protease</keyword>
<evidence type="ECO:0000259" key="2">
    <source>
        <dbReference type="SMART" id="SM00460"/>
    </source>
</evidence>
<dbReference type="InterPro" id="IPR038765">
    <property type="entry name" value="Papain-like_cys_pep_sf"/>
</dbReference>
<dbReference type="SMART" id="SM00460">
    <property type="entry name" value="TGc"/>
    <property type="match status" value="1"/>
</dbReference>
<feature type="domain" description="Transglutaminase-like" evidence="2">
    <location>
        <begin position="186"/>
        <end position="247"/>
    </location>
</feature>
<dbReference type="InterPro" id="IPR013589">
    <property type="entry name" value="Bac_transglu_N"/>
</dbReference>
<gene>
    <name evidence="3" type="ORF">SAMN04488059_103192</name>
</gene>
<dbReference type="Gene3D" id="3.10.620.30">
    <property type="match status" value="1"/>
</dbReference>
<dbReference type="RefSeq" id="WP_052952707.1">
    <property type="nucleotide sequence ID" value="NZ_FOMB01000003.1"/>
</dbReference>
<sequence length="289" mass="30690">MRISIRHQMSVTPPAGSAHAVLQLLLTPTSGATQKIVSWNVEMAGIGEAAQFKDAFGNTAHLVNQIKPEGELLVTVTGVVETTDRHGVIGRPGGEPVPALYRRNTPLTKASVTLYGKFRNSKDSRLDVLHALMARVGELLDGPAAEGQSQSQTQNGQSQSQSQGQRPAEAVLVPHEGVEHQEAAAKLPRPPATDYAHAFIGAARALGIPARYVTGYLLGDEDEASCFHVWAEAFDEGLGWIGFDPMLQLCPTDRHVRLAAGLDALSATPLRAVPAGDGTIEVSLSVTVE</sequence>
<dbReference type="AlphaFoldDB" id="A0A1I1HR76"/>
<dbReference type="SUPFAM" id="SSF54001">
    <property type="entry name" value="Cysteine proteinases"/>
    <property type="match status" value="1"/>
</dbReference>
<dbReference type="PANTHER" id="PTHR33490">
    <property type="entry name" value="BLR5614 PROTEIN-RELATED"/>
    <property type="match status" value="1"/>
</dbReference>
<protein>
    <submittedName>
        <fullName evidence="3">Transglutaminase-like enzyme, putative cysteine protease</fullName>
    </submittedName>
</protein>
<dbReference type="Pfam" id="PF01841">
    <property type="entry name" value="Transglut_core"/>
    <property type="match status" value="1"/>
</dbReference>
<feature type="region of interest" description="Disordered" evidence="1">
    <location>
        <begin position="143"/>
        <end position="168"/>
    </location>
</feature>
<evidence type="ECO:0000313" key="3">
    <source>
        <dbReference type="EMBL" id="SFC26366.1"/>
    </source>
</evidence>
<organism evidence="3 4">
    <name type="scientific">Devosia psychrophila</name>
    <dbReference type="NCBI Taxonomy" id="728005"/>
    <lineage>
        <taxon>Bacteria</taxon>
        <taxon>Pseudomonadati</taxon>
        <taxon>Pseudomonadota</taxon>
        <taxon>Alphaproteobacteria</taxon>
        <taxon>Hyphomicrobiales</taxon>
        <taxon>Devosiaceae</taxon>
        <taxon>Devosia</taxon>
    </lineage>
</organism>
<keyword evidence="3" id="KW-0378">Hydrolase</keyword>
<accession>A0A1I1HR76</accession>
<reference evidence="3 4" key="1">
    <citation type="submission" date="2016-10" db="EMBL/GenBank/DDBJ databases">
        <authorList>
            <person name="de Groot N.N."/>
        </authorList>
    </citation>
    <scope>NUCLEOTIDE SEQUENCE [LARGE SCALE GENOMIC DNA]</scope>
    <source>
        <strain evidence="3 4">CGMCC 1.10210</strain>
    </source>
</reference>
<dbReference type="STRING" id="728005.SAMN04488059_103192"/>
<dbReference type="InterPro" id="IPR002931">
    <property type="entry name" value="Transglutaminase-like"/>
</dbReference>